<evidence type="ECO:0000313" key="2">
    <source>
        <dbReference type="Proteomes" id="UP000445582"/>
    </source>
</evidence>
<keyword evidence="2" id="KW-1185">Reference proteome</keyword>
<dbReference type="RefSeq" id="WP_160677488.1">
    <property type="nucleotide sequence ID" value="NZ_WTYN01000006.1"/>
</dbReference>
<comment type="caution">
    <text evidence="1">The sequence shown here is derived from an EMBL/GenBank/DDBJ whole genome shotgun (WGS) entry which is preliminary data.</text>
</comment>
<name>A0A844YMA9_9SPHN</name>
<gene>
    <name evidence="1" type="ORF">GRI48_13700</name>
</gene>
<sequence length="48" mass="5571">MTTYALLKPIRVWQQHRSIKRKLAEIAAIEHCMTSRATTSRAMFQPVV</sequence>
<proteinExistence type="predicted"/>
<accession>A0A844YMA9</accession>
<reference evidence="1 2" key="1">
    <citation type="submission" date="2019-12" db="EMBL/GenBank/DDBJ databases">
        <title>Genomic-based taxomic classification of the family Erythrobacteraceae.</title>
        <authorList>
            <person name="Xu L."/>
        </authorList>
    </citation>
    <scope>NUCLEOTIDE SEQUENCE [LARGE SCALE GENOMIC DNA]</scope>
    <source>
        <strain evidence="1 2">MCCC 1A09965</strain>
    </source>
</reference>
<dbReference type="Proteomes" id="UP000445582">
    <property type="component" value="Unassembled WGS sequence"/>
</dbReference>
<evidence type="ECO:0000313" key="1">
    <source>
        <dbReference type="EMBL" id="MXO64054.1"/>
    </source>
</evidence>
<protein>
    <submittedName>
        <fullName evidence="1">Uncharacterized protein</fullName>
    </submittedName>
</protein>
<organism evidence="1 2">
    <name type="scientific">Qipengyuania oceanensis</name>
    <dbReference type="NCBI Taxonomy" id="1463597"/>
    <lineage>
        <taxon>Bacteria</taxon>
        <taxon>Pseudomonadati</taxon>
        <taxon>Pseudomonadota</taxon>
        <taxon>Alphaproteobacteria</taxon>
        <taxon>Sphingomonadales</taxon>
        <taxon>Erythrobacteraceae</taxon>
        <taxon>Qipengyuania</taxon>
    </lineage>
</organism>
<dbReference type="EMBL" id="WTYN01000006">
    <property type="protein sequence ID" value="MXO64054.1"/>
    <property type="molecule type" value="Genomic_DNA"/>
</dbReference>
<dbReference type="AlphaFoldDB" id="A0A844YMA9"/>